<accession>A0AAW8M1B6</accession>
<organism evidence="2 3">
    <name type="scientific">Agrobacterium tumefaciens</name>
    <dbReference type="NCBI Taxonomy" id="358"/>
    <lineage>
        <taxon>Bacteria</taxon>
        <taxon>Pseudomonadati</taxon>
        <taxon>Pseudomonadota</taxon>
        <taxon>Alphaproteobacteria</taxon>
        <taxon>Hyphomicrobiales</taxon>
        <taxon>Rhizobiaceae</taxon>
        <taxon>Rhizobium/Agrobacterium group</taxon>
        <taxon>Agrobacterium</taxon>
        <taxon>Agrobacterium tumefaciens complex</taxon>
    </lineage>
</organism>
<dbReference type="EMBL" id="JAVDSW010000008">
    <property type="protein sequence ID" value="MDR6705259.1"/>
    <property type="molecule type" value="Genomic_DNA"/>
</dbReference>
<evidence type="ECO:0000256" key="1">
    <source>
        <dbReference type="SAM" id="Phobius"/>
    </source>
</evidence>
<sequence length="60" mass="6583">MRFQKSRENFEFFIVAGLYGLSIVSVVTYAAIDIAGHQVKADTYAARAATPSDALIGHRH</sequence>
<gene>
    <name evidence="2" type="ORF">J2W61_005134</name>
</gene>
<reference evidence="2" key="1">
    <citation type="submission" date="2023-07" db="EMBL/GenBank/DDBJ databases">
        <title>Sorghum-associated microbial communities from plants grown in Nebraska, USA.</title>
        <authorList>
            <person name="Schachtman D."/>
        </authorList>
    </citation>
    <scope>NUCLEOTIDE SEQUENCE</scope>
    <source>
        <strain evidence="2">1457</strain>
    </source>
</reference>
<proteinExistence type="predicted"/>
<feature type="transmembrane region" description="Helical" evidence="1">
    <location>
        <begin position="12"/>
        <end position="32"/>
    </location>
</feature>
<keyword evidence="1" id="KW-0472">Membrane</keyword>
<dbReference type="Proteomes" id="UP001265315">
    <property type="component" value="Unassembled WGS sequence"/>
</dbReference>
<name>A0AAW8M1B6_AGRTU</name>
<protein>
    <submittedName>
        <fullName evidence="2">Uncharacterized protein</fullName>
    </submittedName>
</protein>
<dbReference type="GeneID" id="61458378"/>
<evidence type="ECO:0000313" key="2">
    <source>
        <dbReference type="EMBL" id="MDR6705259.1"/>
    </source>
</evidence>
<comment type="caution">
    <text evidence="2">The sequence shown here is derived from an EMBL/GenBank/DDBJ whole genome shotgun (WGS) entry which is preliminary data.</text>
</comment>
<dbReference type="AlphaFoldDB" id="A0AAW8M1B6"/>
<keyword evidence="1" id="KW-0812">Transmembrane</keyword>
<evidence type="ECO:0000313" key="3">
    <source>
        <dbReference type="Proteomes" id="UP001265315"/>
    </source>
</evidence>
<keyword evidence="1" id="KW-1133">Transmembrane helix</keyword>
<dbReference type="RefSeq" id="WP_111791598.1">
    <property type="nucleotide sequence ID" value="NZ_JAGIPD010000006.1"/>
</dbReference>